<keyword evidence="9" id="KW-1185">Reference proteome</keyword>
<dbReference type="PROSITE" id="PS50082">
    <property type="entry name" value="WD_REPEATS_2"/>
    <property type="match status" value="1"/>
</dbReference>
<feature type="region of interest" description="Disordered" evidence="5">
    <location>
        <begin position="615"/>
        <end position="635"/>
    </location>
</feature>
<reference evidence="8 9" key="1">
    <citation type="submission" date="2017-12" db="EMBL/GenBank/DDBJ databases">
        <title>Hemimetabolous genomes reveal molecular basis of termite eusociality.</title>
        <authorList>
            <person name="Harrison M.C."/>
            <person name="Jongepier E."/>
            <person name="Robertson H.M."/>
            <person name="Arning N."/>
            <person name="Bitard-Feildel T."/>
            <person name="Chao H."/>
            <person name="Childers C.P."/>
            <person name="Dinh H."/>
            <person name="Doddapaneni H."/>
            <person name="Dugan S."/>
            <person name="Gowin J."/>
            <person name="Greiner C."/>
            <person name="Han Y."/>
            <person name="Hu H."/>
            <person name="Hughes D.S.T."/>
            <person name="Huylmans A.-K."/>
            <person name="Kemena C."/>
            <person name="Kremer L.P.M."/>
            <person name="Lee S.L."/>
            <person name="Lopez-Ezquerra A."/>
            <person name="Mallet L."/>
            <person name="Monroy-Kuhn J.M."/>
            <person name="Moser A."/>
            <person name="Murali S.C."/>
            <person name="Muzny D.M."/>
            <person name="Otani S."/>
            <person name="Piulachs M.-D."/>
            <person name="Poelchau M."/>
            <person name="Qu J."/>
            <person name="Schaub F."/>
            <person name="Wada-Katsumata A."/>
            <person name="Worley K.C."/>
            <person name="Xie Q."/>
            <person name="Ylla G."/>
            <person name="Poulsen M."/>
            <person name="Gibbs R.A."/>
            <person name="Schal C."/>
            <person name="Richards S."/>
            <person name="Belles X."/>
            <person name="Korb J."/>
            <person name="Bornberg-Bauer E."/>
        </authorList>
    </citation>
    <scope>NUCLEOTIDE SEQUENCE [LARGE SCALE GENOMIC DNA]</scope>
    <source>
        <tissue evidence="8">Whole body</tissue>
    </source>
</reference>
<evidence type="ECO:0000256" key="2">
    <source>
        <dbReference type="ARBA" id="ARBA00022737"/>
    </source>
</evidence>
<evidence type="ECO:0000313" key="9">
    <source>
        <dbReference type="Proteomes" id="UP000235965"/>
    </source>
</evidence>
<keyword evidence="6" id="KW-0812">Transmembrane</keyword>
<feature type="domain" description="AAA+ ATPase" evidence="7">
    <location>
        <begin position="313"/>
        <end position="474"/>
    </location>
</feature>
<evidence type="ECO:0000256" key="1">
    <source>
        <dbReference type="ARBA" id="ARBA00022574"/>
    </source>
</evidence>
<evidence type="ECO:0000256" key="6">
    <source>
        <dbReference type="SAM" id="Phobius"/>
    </source>
</evidence>
<dbReference type="PANTHER" id="PTHR19871">
    <property type="entry name" value="BETA TRANSDUCIN-RELATED PROTEIN"/>
    <property type="match status" value="1"/>
</dbReference>
<keyword evidence="6" id="KW-0472">Membrane</keyword>
<dbReference type="Proteomes" id="UP000235965">
    <property type="component" value="Unassembled WGS sequence"/>
</dbReference>
<dbReference type="Pfam" id="PF13191">
    <property type="entry name" value="AAA_16"/>
    <property type="match status" value="1"/>
</dbReference>
<dbReference type="InterPro" id="IPR019775">
    <property type="entry name" value="WD40_repeat_CS"/>
</dbReference>
<dbReference type="InterPro" id="IPR041664">
    <property type="entry name" value="AAA_16"/>
</dbReference>
<name>A0A2J7Q7K2_9NEOP</name>
<dbReference type="PANTHER" id="PTHR19871:SF28">
    <property type="entry name" value="AAA+ ATPASE DOMAIN-CONTAINING PROTEIN"/>
    <property type="match status" value="1"/>
</dbReference>
<dbReference type="InterPro" id="IPR052752">
    <property type="entry name" value="NACHT-WD_repeat"/>
</dbReference>
<dbReference type="AlphaFoldDB" id="A0A2J7Q7K2"/>
<evidence type="ECO:0000313" key="8">
    <source>
        <dbReference type="EMBL" id="PNF24559.1"/>
    </source>
</evidence>
<keyword evidence="2" id="KW-0677">Repeat</keyword>
<evidence type="ECO:0000256" key="3">
    <source>
        <dbReference type="PROSITE-ProRule" id="PRU00221"/>
    </source>
</evidence>
<dbReference type="SUPFAM" id="SSF52540">
    <property type="entry name" value="P-loop containing nucleoside triphosphate hydrolases"/>
    <property type="match status" value="1"/>
</dbReference>
<dbReference type="SMART" id="SM00320">
    <property type="entry name" value="WD40"/>
    <property type="match status" value="3"/>
</dbReference>
<accession>A0A2J7Q7K2</accession>
<dbReference type="InterPro" id="IPR001680">
    <property type="entry name" value="WD40_rpt"/>
</dbReference>
<evidence type="ECO:0000259" key="7">
    <source>
        <dbReference type="SMART" id="SM00382"/>
    </source>
</evidence>
<dbReference type="InterPro" id="IPR003593">
    <property type="entry name" value="AAA+_ATPase"/>
</dbReference>
<dbReference type="OrthoDB" id="9990676at2759"/>
<comment type="caution">
    <text evidence="8">The sequence shown here is derived from an EMBL/GenBank/DDBJ whole genome shotgun (WGS) entry which is preliminary data.</text>
</comment>
<dbReference type="InterPro" id="IPR027417">
    <property type="entry name" value="P-loop_NTPase"/>
</dbReference>
<dbReference type="SUPFAM" id="SSF50978">
    <property type="entry name" value="WD40 repeat-like"/>
    <property type="match status" value="1"/>
</dbReference>
<evidence type="ECO:0000256" key="5">
    <source>
        <dbReference type="SAM" id="MobiDB-lite"/>
    </source>
</evidence>
<keyword evidence="1 3" id="KW-0853">WD repeat</keyword>
<keyword evidence="4" id="KW-0175">Coiled coil</keyword>
<proteinExistence type="predicted"/>
<dbReference type="Gene3D" id="2.130.10.10">
    <property type="entry name" value="YVTN repeat-like/Quinoprotein amine dehydrogenase"/>
    <property type="match status" value="1"/>
</dbReference>
<dbReference type="InterPro" id="IPR057588">
    <property type="entry name" value="NWD1/2-like_WH"/>
</dbReference>
<dbReference type="Pfam" id="PF00400">
    <property type="entry name" value="WD40"/>
    <property type="match status" value="1"/>
</dbReference>
<feature type="coiled-coil region" evidence="4">
    <location>
        <begin position="98"/>
        <end position="125"/>
    </location>
</feature>
<gene>
    <name evidence="8" type="ORF">B7P43_G05388</name>
</gene>
<dbReference type="PROSITE" id="PS00678">
    <property type="entry name" value="WD_REPEATS_1"/>
    <property type="match status" value="1"/>
</dbReference>
<dbReference type="InterPro" id="IPR036322">
    <property type="entry name" value="WD40_repeat_dom_sf"/>
</dbReference>
<dbReference type="Pfam" id="PF25469">
    <property type="entry name" value="WHD_NWD1"/>
    <property type="match status" value="1"/>
</dbReference>
<dbReference type="EMBL" id="NEVH01017442">
    <property type="protein sequence ID" value="PNF24559.1"/>
    <property type="molecule type" value="Genomic_DNA"/>
</dbReference>
<dbReference type="SMART" id="SM00382">
    <property type="entry name" value="AAA"/>
    <property type="match status" value="1"/>
</dbReference>
<dbReference type="PROSITE" id="PS50294">
    <property type="entry name" value="WD_REPEATS_REGION"/>
    <property type="match status" value="1"/>
</dbReference>
<organism evidence="8 9">
    <name type="scientific">Cryptotermes secundus</name>
    <dbReference type="NCBI Taxonomy" id="105785"/>
    <lineage>
        <taxon>Eukaryota</taxon>
        <taxon>Metazoa</taxon>
        <taxon>Ecdysozoa</taxon>
        <taxon>Arthropoda</taxon>
        <taxon>Hexapoda</taxon>
        <taxon>Insecta</taxon>
        <taxon>Pterygota</taxon>
        <taxon>Neoptera</taxon>
        <taxon>Polyneoptera</taxon>
        <taxon>Dictyoptera</taxon>
        <taxon>Blattodea</taxon>
        <taxon>Blattoidea</taxon>
        <taxon>Termitoidae</taxon>
        <taxon>Kalotermitidae</taxon>
        <taxon>Cryptotermitinae</taxon>
        <taxon>Cryptotermes</taxon>
    </lineage>
</organism>
<sequence length="970" mass="109271">MVDMHYGTEADPSYDALLFEDHLHEIRECHRVSRGCFFLCLVGNKYLPCPLPEELELEQYEAIYSTARDLGLKADLLDAWYSRDDTNYVLRQPSDVQTEEWRTQCQELQEVIQEASRKLSAGETRAVPTKFRHFTYSAVERQFNHALGLAPGTAHHILAMIRDWEKLEEGQPCFQDVDLEGLPHKRYREQLKNFRDRLAAALPNENRAYLAVPWKPGGLNTECEEHEAYLSKFREVVSAKLQTLINRSLEEEPEIKARNKTVQEVFQETLSHLALCQQHMNSEEAVDWTGSEILDRIKNLIVISYETAGPGTRHGPLLIHGSHGTGKSSLLGAVYSNCEAWFGRRLLRIVRFSGATPRSAYNLELLRIICQQLCLLLHISDGFLPKDASFDPLYVNNWFQTLIRRFEESATNELLVILIDDLHRLNPLDSDIVAALSWLPISLPRNVHIVGTTALPPESLKLTPVQRERFRNPDCYIELLPNPGTATLEPRVDSALDNLEDLFGRVAVARLASFLTCSEFGLSETELLELLMPTSNSAATLKLSSGNYNFSTLCAVRRRMKPLIREKLMSGKILVCWRHDLTSEVARRRYLQNQDSLRSAHGEIANLFFSEFSQQGSDAETEEADPTPVESKETPFQTTLQLDDVTYSLRHVEESWIHLLKAGDSNRLKQLTVCNFDFLLAAVQTISVSYLRCVLEHVRCYLLDRDLELVYYTIRKSSDVLTRDPLQLGAQVICWLRPVADASGDLVSHMIICAMAWCDGYTAPLLVPLNGWLQPPLPLQIKSLHCPAGVKLIEPTPSGQHVVVVPQTGDPQLWHVMSNSLTHTFKGHSGPVLCLAITKQSQYLLTGSDDISIIVWDLKSLNLKLRIYEHIAPVLSLTPALNNSVIVSGGEDSRIIITSLLTGDVVMKIDHHRGPVVSVKVNTAGDVLVSGPAAILVLLSFSFFKTFGLSNSVELFYFLFFLAFPTLLLV</sequence>
<dbReference type="Gene3D" id="3.40.50.300">
    <property type="entry name" value="P-loop containing nucleotide triphosphate hydrolases"/>
    <property type="match status" value="1"/>
</dbReference>
<feature type="transmembrane region" description="Helical" evidence="6">
    <location>
        <begin position="951"/>
        <end position="969"/>
    </location>
</feature>
<protein>
    <recommendedName>
        <fullName evidence="7">AAA+ ATPase domain-containing protein</fullName>
    </recommendedName>
</protein>
<feature type="repeat" description="WD" evidence="3">
    <location>
        <begin position="825"/>
        <end position="860"/>
    </location>
</feature>
<evidence type="ECO:0000256" key="4">
    <source>
        <dbReference type="SAM" id="Coils"/>
    </source>
</evidence>
<dbReference type="InterPro" id="IPR015943">
    <property type="entry name" value="WD40/YVTN_repeat-like_dom_sf"/>
</dbReference>
<keyword evidence="6" id="KW-1133">Transmembrane helix</keyword>